<name>A0AA39JFF4_ARMTA</name>
<dbReference type="PANTHER" id="PTHR43558">
    <property type="entry name" value="REDUCTASE, PUTATIVE (AFU_ORTHOLOGUE AFUA_3G10540)-RELATED"/>
    <property type="match status" value="1"/>
</dbReference>
<accession>A0AA39JFF4</accession>
<sequence length="488" mass="55984">MSYRSSSKIQKAKEAHVDLFTHHLRNGLDVDDMALLASEEDQTRRRLYAIARNDPAIADAHVGLVDVFNEDNKGLFLSTLSDVSLQCTLFTDPAGGHFYPEGDPVMVSSLQQFENSWKSFTENMLSEIDWNNVAVAGGSVLACLDHLSPKILDSPIRTRQYHQRWYPDSDIDVFLYSLSPEDAERKIVHIYDVVRGSVPYNVICVHTKNTVSIHSQYPFRVIQIVLWLYSSISEILMEFDVDSACFLYDGYWVWSNPRGIVALMRQANTVDLTWRLPSYELRLVKYASRGFRILIPLLRQENINPEIYHRRPSELQGLAWLLCMEHLISRQTQNLKHPDTEKVFKVHSLVVDGMMESCQPHEISDYAHFHVPHGPKWNTAKIECHIINADHLLNSKELNLDPVWKLAEVQDEAHVSEAWHLHHHPAFCGSAQDCLEGCQSCTQPRTPHEVLVLADWSKKYVRGHVKFFEHNAGRQFMSGSFNLIDIGD</sequence>
<protein>
    <submittedName>
        <fullName evidence="1">Uncharacterized protein</fullName>
    </submittedName>
</protein>
<evidence type="ECO:0000313" key="1">
    <source>
        <dbReference type="EMBL" id="KAK0441772.1"/>
    </source>
</evidence>
<dbReference type="RefSeq" id="XP_060324111.1">
    <property type="nucleotide sequence ID" value="XM_060478374.1"/>
</dbReference>
<dbReference type="Proteomes" id="UP001175211">
    <property type="component" value="Unassembled WGS sequence"/>
</dbReference>
<dbReference type="GeneID" id="85361922"/>
<organism evidence="1 2">
    <name type="scientific">Armillaria tabescens</name>
    <name type="common">Ringless honey mushroom</name>
    <name type="synonym">Agaricus tabescens</name>
    <dbReference type="NCBI Taxonomy" id="1929756"/>
    <lineage>
        <taxon>Eukaryota</taxon>
        <taxon>Fungi</taxon>
        <taxon>Dikarya</taxon>
        <taxon>Basidiomycota</taxon>
        <taxon>Agaricomycotina</taxon>
        <taxon>Agaricomycetes</taxon>
        <taxon>Agaricomycetidae</taxon>
        <taxon>Agaricales</taxon>
        <taxon>Marasmiineae</taxon>
        <taxon>Physalacriaceae</taxon>
        <taxon>Desarmillaria</taxon>
    </lineage>
</organism>
<proteinExistence type="predicted"/>
<keyword evidence="2" id="KW-1185">Reference proteome</keyword>
<evidence type="ECO:0000313" key="2">
    <source>
        <dbReference type="Proteomes" id="UP001175211"/>
    </source>
</evidence>
<reference evidence="1" key="1">
    <citation type="submission" date="2023-06" db="EMBL/GenBank/DDBJ databases">
        <authorList>
            <consortium name="Lawrence Berkeley National Laboratory"/>
            <person name="Ahrendt S."/>
            <person name="Sahu N."/>
            <person name="Indic B."/>
            <person name="Wong-Bajracharya J."/>
            <person name="Merenyi Z."/>
            <person name="Ke H.-M."/>
            <person name="Monk M."/>
            <person name="Kocsube S."/>
            <person name="Drula E."/>
            <person name="Lipzen A."/>
            <person name="Balint B."/>
            <person name="Henrissat B."/>
            <person name="Andreopoulos B."/>
            <person name="Martin F.M."/>
            <person name="Harder C.B."/>
            <person name="Rigling D."/>
            <person name="Ford K.L."/>
            <person name="Foster G.D."/>
            <person name="Pangilinan J."/>
            <person name="Papanicolaou A."/>
            <person name="Barry K."/>
            <person name="LaButti K."/>
            <person name="Viragh M."/>
            <person name="Koriabine M."/>
            <person name="Yan M."/>
            <person name="Riley R."/>
            <person name="Champramary S."/>
            <person name="Plett K.L."/>
            <person name="Tsai I.J."/>
            <person name="Slot J."/>
            <person name="Sipos G."/>
            <person name="Plett J."/>
            <person name="Nagy L.G."/>
            <person name="Grigoriev I.V."/>
        </authorList>
    </citation>
    <scope>NUCLEOTIDE SEQUENCE</scope>
    <source>
        <strain evidence="1">CCBAS 213</strain>
    </source>
</reference>
<dbReference type="AlphaFoldDB" id="A0AA39JFF4"/>
<dbReference type="InterPro" id="IPR053354">
    <property type="entry name" value="MGDG_epimerase"/>
</dbReference>
<gene>
    <name evidence="1" type="ORF">EV420DRAFT_1649883</name>
</gene>
<comment type="caution">
    <text evidence="1">The sequence shown here is derived from an EMBL/GenBank/DDBJ whole genome shotgun (WGS) entry which is preliminary data.</text>
</comment>
<dbReference type="PANTHER" id="PTHR43558:SF6">
    <property type="entry name" value="REDUCTASE, PUTATIVE (AFU_ORTHOLOGUE AFUA_3G10540)-RELATED"/>
    <property type="match status" value="1"/>
</dbReference>
<dbReference type="EMBL" id="JAUEPS010000067">
    <property type="protein sequence ID" value="KAK0441772.1"/>
    <property type="molecule type" value="Genomic_DNA"/>
</dbReference>